<feature type="transmembrane region" description="Helical" evidence="6">
    <location>
        <begin position="380"/>
        <end position="402"/>
    </location>
</feature>
<dbReference type="PANTHER" id="PTHR23508:SF10">
    <property type="entry name" value="CARBOXYLIC ACID TRANSPORTER PROTEIN HOMOLOG"/>
    <property type="match status" value="1"/>
</dbReference>
<accession>A0ABY8SUH3</accession>
<evidence type="ECO:0000313" key="8">
    <source>
        <dbReference type="EMBL" id="WHS66687.1"/>
    </source>
</evidence>
<dbReference type="Pfam" id="PF00083">
    <property type="entry name" value="Sugar_tr"/>
    <property type="match status" value="1"/>
</dbReference>
<dbReference type="Proteomes" id="UP001240697">
    <property type="component" value="Chromosome"/>
</dbReference>
<dbReference type="InterPro" id="IPR005828">
    <property type="entry name" value="MFS_sugar_transport-like"/>
</dbReference>
<dbReference type="EMBL" id="CP125947">
    <property type="protein sequence ID" value="WHS66687.1"/>
    <property type="molecule type" value="Genomic_DNA"/>
</dbReference>
<feature type="domain" description="Major facilitator superfamily (MFS) profile" evidence="7">
    <location>
        <begin position="39"/>
        <end position="469"/>
    </location>
</feature>
<organism evidence="8 9">
    <name type="scientific">Comamonas resistens</name>
    <dbReference type="NCBI Taxonomy" id="3046670"/>
    <lineage>
        <taxon>Bacteria</taxon>
        <taxon>Pseudomonadati</taxon>
        <taxon>Pseudomonadota</taxon>
        <taxon>Betaproteobacteria</taxon>
        <taxon>Burkholderiales</taxon>
        <taxon>Comamonadaceae</taxon>
        <taxon>Comamonas</taxon>
    </lineage>
</organism>
<keyword evidence="9" id="KW-1185">Reference proteome</keyword>
<dbReference type="InterPro" id="IPR036259">
    <property type="entry name" value="MFS_trans_sf"/>
</dbReference>
<keyword evidence="3 6" id="KW-1133">Transmembrane helix</keyword>
<feature type="transmembrane region" description="Helical" evidence="6">
    <location>
        <begin position="196"/>
        <end position="213"/>
    </location>
</feature>
<feature type="transmembrane region" description="Helical" evidence="6">
    <location>
        <begin position="440"/>
        <end position="461"/>
    </location>
</feature>
<dbReference type="RefSeq" id="WP_283487760.1">
    <property type="nucleotide sequence ID" value="NZ_CP125947.1"/>
</dbReference>
<feature type="transmembrane region" description="Helical" evidence="6">
    <location>
        <begin position="75"/>
        <end position="92"/>
    </location>
</feature>
<feature type="region of interest" description="Disordered" evidence="5">
    <location>
        <begin position="477"/>
        <end position="499"/>
    </location>
</feature>
<dbReference type="PROSITE" id="PS50850">
    <property type="entry name" value="MFS"/>
    <property type="match status" value="1"/>
</dbReference>
<dbReference type="InterPro" id="IPR020846">
    <property type="entry name" value="MFS_dom"/>
</dbReference>
<evidence type="ECO:0000256" key="2">
    <source>
        <dbReference type="ARBA" id="ARBA00022692"/>
    </source>
</evidence>
<dbReference type="Gene3D" id="1.20.1250.20">
    <property type="entry name" value="MFS general substrate transporter like domains"/>
    <property type="match status" value="1"/>
</dbReference>
<protein>
    <submittedName>
        <fullName evidence="8">MFS transporter</fullName>
    </submittedName>
</protein>
<proteinExistence type="predicted"/>
<name>A0ABY8SUH3_9BURK</name>
<reference evidence="8 9" key="1">
    <citation type="submission" date="2023-05" db="EMBL/GenBank/DDBJ databases">
        <authorList>
            <person name="Yin Y."/>
            <person name="Lu Z."/>
        </authorList>
    </citation>
    <scope>NUCLEOTIDE SEQUENCE [LARGE SCALE GENOMIC DNA]</scope>
    <source>
        <strain evidence="8 9">ZM22</strain>
    </source>
</reference>
<gene>
    <name evidence="8" type="ORF">QMY55_06000</name>
</gene>
<feature type="transmembrane region" description="Helical" evidence="6">
    <location>
        <begin position="292"/>
        <end position="315"/>
    </location>
</feature>
<evidence type="ECO:0000256" key="1">
    <source>
        <dbReference type="ARBA" id="ARBA00004141"/>
    </source>
</evidence>
<feature type="transmembrane region" description="Helical" evidence="6">
    <location>
        <begin position="356"/>
        <end position="374"/>
    </location>
</feature>
<keyword evidence="4 6" id="KW-0472">Membrane</keyword>
<evidence type="ECO:0000256" key="4">
    <source>
        <dbReference type="ARBA" id="ARBA00023136"/>
    </source>
</evidence>
<dbReference type="SUPFAM" id="SSF103473">
    <property type="entry name" value="MFS general substrate transporter"/>
    <property type="match status" value="1"/>
</dbReference>
<sequence>MAAEIPIRPSASGKASAAQMQQLENALNNMGVTRSHKSIIFLVVCGVLFDVFEQNAVGLAGPLLRQQWGLDATDIAFLNTITFFAAAMGRLLSGYLADRMGRRFMLNVNLGLFTLGAIACALAPNYAFLAVARAIVGFGLGGEITTAVTMLAEFCSARFRGTAVGLINVGGGGLGNMLAPAFALGVFTLFPGDDSWRWLFGCLVMPAVFIVFYRRYVPETPRFLLSQGRVQEANRVLSMLAAGKLANARFEVREFIAQDAAAQSAAQADQVASGPRTSFTDIFRGGYARRTLAVGVASWMTFGAQLSVLTLMPTILVAQGYSISKSFGFTIVMQLGSLLGAIAASTMGYYFPRKKVLTAGALAACVAGLAFGNLTHSVAMILVCGALFQFCVLTLNTSIWIFAPELYPTRIRALGTSFLLALGTIGGAMSQVLAGKMFDLHGVAGMFGMIAAMYFIFAVAVQFAPETFGRSIEEGAGGVEPCSEAESAAASPLGQERTA</sequence>
<feature type="transmembrane region" description="Helical" evidence="6">
    <location>
        <begin position="130"/>
        <end position="152"/>
    </location>
</feature>
<feature type="transmembrane region" description="Helical" evidence="6">
    <location>
        <begin position="414"/>
        <end position="434"/>
    </location>
</feature>
<feature type="transmembrane region" description="Helical" evidence="6">
    <location>
        <begin position="39"/>
        <end position="63"/>
    </location>
</feature>
<feature type="transmembrane region" description="Helical" evidence="6">
    <location>
        <begin position="327"/>
        <end position="349"/>
    </location>
</feature>
<evidence type="ECO:0000259" key="7">
    <source>
        <dbReference type="PROSITE" id="PS50850"/>
    </source>
</evidence>
<dbReference type="PANTHER" id="PTHR23508">
    <property type="entry name" value="CARBOXYLIC ACID TRANSPORTER PROTEIN HOMOLOG"/>
    <property type="match status" value="1"/>
</dbReference>
<evidence type="ECO:0000313" key="9">
    <source>
        <dbReference type="Proteomes" id="UP001240697"/>
    </source>
</evidence>
<evidence type="ECO:0000256" key="5">
    <source>
        <dbReference type="SAM" id="MobiDB-lite"/>
    </source>
</evidence>
<comment type="subcellular location">
    <subcellularLocation>
        <location evidence="1">Membrane</location>
        <topology evidence="1">Multi-pass membrane protein</topology>
    </subcellularLocation>
</comment>
<feature type="transmembrane region" description="Helical" evidence="6">
    <location>
        <begin position="104"/>
        <end position="124"/>
    </location>
</feature>
<evidence type="ECO:0000256" key="6">
    <source>
        <dbReference type="SAM" id="Phobius"/>
    </source>
</evidence>
<evidence type="ECO:0000256" key="3">
    <source>
        <dbReference type="ARBA" id="ARBA00022989"/>
    </source>
</evidence>
<keyword evidence="2 6" id="KW-0812">Transmembrane</keyword>
<feature type="transmembrane region" description="Helical" evidence="6">
    <location>
        <begin position="164"/>
        <end position="190"/>
    </location>
</feature>